<keyword evidence="2" id="KW-1185">Reference proteome</keyword>
<protein>
    <submittedName>
        <fullName evidence="1">Uncharacterized protein</fullName>
    </submittedName>
</protein>
<dbReference type="Proteomes" id="UP001347796">
    <property type="component" value="Unassembled WGS sequence"/>
</dbReference>
<evidence type="ECO:0000313" key="2">
    <source>
        <dbReference type="Proteomes" id="UP001347796"/>
    </source>
</evidence>
<reference evidence="1 2" key="1">
    <citation type="submission" date="2024-01" db="EMBL/GenBank/DDBJ databases">
        <title>The genome of the rayed Mediterranean limpet Patella caerulea (Linnaeus, 1758).</title>
        <authorList>
            <person name="Anh-Thu Weber A."/>
            <person name="Halstead-Nussloch G."/>
        </authorList>
    </citation>
    <scope>NUCLEOTIDE SEQUENCE [LARGE SCALE GENOMIC DNA]</scope>
    <source>
        <strain evidence="1">AATW-2023a</strain>
        <tissue evidence="1">Whole specimen</tissue>
    </source>
</reference>
<sequence>MADIEHGEKTYGTIIPQKEYVWEEKARSLREIVSLCHSRLPLAVKFVAGSGELSKYTGPQDDKGQTDRIYNILELRRKKIILARKLQWDKTVMDYMVTGDQIEVPASYKGMVLMFCCLPIDALLGKFPGLLQSFTLRQCPRVPLFNCQQCFKLVP</sequence>
<evidence type="ECO:0000313" key="1">
    <source>
        <dbReference type="EMBL" id="KAK6179664.1"/>
    </source>
</evidence>
<proteinExistence type="predicted"/>
<accession>A0AAN8JPE8</accession>
<dbReference type="EMBL" id="JAZGQO010000008">
    <property type="protein sequence ID" value="KAK6179664.1"/>
    <property type="molecule type" value="Genomic_DNA"/>
</dbReference>
<comment type="caution">
    <text evidence="1">The sequence shown here is derived from an EMBL/GenBank/DDBJ whole genome shotgun (WGS) entry which is preliminary data.</text>
</comment>
<dbReference type="AlphaFoldDB" id="A0AAN8JPE8"/>
<organism evidence="1 2">
    <name type="scientific">Patella caerulea</name>
    <name type="common">Rayed Mediterranean limpet</name>
    <dbReference type="NCBI Taxonomy" id="87958"/>
    <lineage>
        <taxon>Eukaryota</taxon>
        <taxon>Metazoa</taxon>
        <taxon>Spiralia</taxon>
        <taxon>Lophotrochozoa</taxon>
        <taxon>Mollusca</taxon>
        <taxon>Gastropoda</taxon>
        <taxon>Patellogastropoda</taxon>
        <taxon>Patelloidea</taxon>
        <taxon>Patellidae</taxon>
        <taxon>Patella</taxon>
    </lineage>
</organism>
<gene>
    <name evidence="1" type="ORF">SNE40_011973</name>
</gene>
<name>A0AAN8JPE8_PATCE</name>